<feature type="chain" id="PRO_5042007586" description="S1 motif domain-containing protein" evidence="2">
    <location>
        <begin position="23"/>
        <end position="379"/>
    </location>
</feature>
<dbReference type="EMBL" id="BLLK01000022">
    <property type="protein sequence ID" value="GFH45861.1"/>
    <property type="molecule type" value="Genomic_DNA"/>
</dbReference>
<name>A0AAD3CJ82_9STRA</name>
<feature type="compositionally biased region" description="Basic and acidic residues" evidence="1">
    <location>
        <begin position="297"/>
        <end position="314"/>
    </location>
</feature>
<protein>
    <recommendedName>
        <fullName evidence="3">S1 motif domain-containing protein</fullName>
    </recommendedName>
</protein>
<accession>A0AAD3CJ82</accession>
<dbReference type="PROSITE" id="PS50126">
    <property type="entry name" value="S1"/>
    <property type="match status" value="1"/>
</dbReference>
<dbReference type="SUPFAM" id="SSF50249">
    <property type="entry name" value="Nucleic acid-binding proteins"/>
    <property type="match status" value="1"/>
</dbReference>
<feature type="signal peptide" evidence="2">
    <location>
        <begin position="1"/>
        <end position="22"/>
    </location>
</feature>
<feature type="region of interest" description="Disordered" evidence="1">
    <location>
        <begin position="297"/>
        <end position="343"/>
    </location>
</feature>
<dbReference type="GO" id="GO:0003735">
    <property type="term" value="F:structural constituent of ribosome"/>
    <property type="evidence" value="ECO:0007669"/>
    <property type="project" value="TreeGrafter"/>
</dbReference>
<feature type="domain" description="S1 motif" evidence="3">
    <location>
        <begin position="210"/>
        <end position="286"/>
    </location>
</feature>
<keyword evidence="2" id="KW-0732">Signal</keyword>
<evidence type="ECO:0000313" key="4">
    <source>
        <dbReference type="EMBL" id="GFH45861.1"/>
    </source>
</evidence>
<dbReference type="InterPro" id="IPR003029">
    <property type="entry name" value="S1_domain"/>
</dbReference>
<dbReference type="GO" id="GO:0006412">
    <property type="term" value="P:translation"/>
    <property type="evidence" value="ECO:0007669"/>
    <property type="project" value="TreeGrafter"/>
</dbReference>
<evidence type="ECO:0000259" key="3">
    <source>
        <dbReference type="PROSITE" id="PS50126"/>
    </source>
</evidence>
<proteinExistence type="predicted"/>
<dbReference type="InterPro" id="IPR012340">
    <property type="entry name" value="NA-bd_OB-fold"/>
</dbReference>
<dbReference type="GO" id="GO:0003729">
    <property type="term" value="F:mRNA binding"/>
    <property type="evidence" value="ECO:0007669"/>
    <property type="project" value="TreeGrafter"/>
</dbReference>
<evidence type="ECO:0000256" key="1">
    <source>
        <dbReference type="SAM" id="MobiDB-lite"/>
    </source>
</evidence>
<gene>
    <name evidence="4" type="ORF">CTEN210_02335</name>
</gene>
<evidence type="ECO:0000313" key="5">
    <source>
        <dbReference type="Proteomes" id="UP001054902"/>
    </source>
</evidence>
<dbReference type="Gene3D" id="2.40.50.140">
    <property type="entry name" value="Nucleic acid-binding proteins"/>
    <property type="match status" value="1"/>
</dbReference>
<dbReference type="SMART" id="SM00316">
    <property type="entry name" value="S1"/>
    <property type="match status" value="1"/>
</dbReference>
<dbReference type="InterPro" id="IPR050437">
    <property type="entry name" value="Ribos_protein_bS1-like"/>
</dbReference>
<organism evidence="4 5">
    <name type="scientific">Chaetoceros tenuissimus</name>
    <dbReference type="NCBI Taxonomy" id="426638"/>
    <lineage>
        <taxon>Eukaryota</taxon>
        <taxon>Sar</taxon>
        <taxon>Stramenopiles</taxon>
        <taxon>Ochrophyta</taxon>
        <taxon>Bacillariophyta</taxon>
        <taxon>Coscinodiscophyceae</taxon>
        <taxon>Chaetocerotophycidae</taxon>
        <taxon>Chaetocerotales</taxon>
        <taxon>Chaetocerotaceae</taxon>
        <taxon>Chaetoceros</taxon>
    </lineage>
</organism>
<dbReference type="PANTHER" id="PTHR10724">
    <property type="entry name" value="30S RIBOSOMAL PROTEIN S1"/>
    <property type="match status" value="1"/>
</dbReference>
<dbReference type="Proteomes" id="UP001054902">
    <property type="component" value="Unassembled WGS sequence"/>
</dbReference>
<dbReference type="Pfam" id="PF00575">
    <property type="entry name" value="S1"/>
    <property type="match status" value="1"/>
</dbReference>
<evidence type="ECO:0000256" key="2">
    <source>
        <dbReference type="SAM" id="SignalP"/>
    </source>
</evidence>
<dbReference type="AlphaFoldDB" id="A0AAD3CJ82"/>
<reference evidence="4 5" key="1">
    <citation type="journal article" date="2021" name="Sci. Rep.">
        <title>The genome of the diatom Chaetoceros tenuissimus carries an ancient integrated fragment of an extant virus.</title>
        <authorList>
            <person name="Hongo Y."/>
            <person name="Kimura K."/>
            <person name="Takaki Y."/>
            <person name="Yoshida Y."/>
            <person name="Baba S."/>
            <person name="Kobayashi G."/>
            <person name="Nagasaki K."/>
            <person name="Hano T."/>
            <person name="Tomaru Y."/>
        </authorList>
    </citation>
    <scope>NUCLEOTIDE SEQUENCE [LARGE SCALE GENOMIC DNA]</scope>
    <source>
        <strain evidence="4 5">NIES-3715</strain>
    </source>
</reference>
<sequence>MKTLLLLSKVSILAGIFHATAAFSPSSSNLGFSSTRSQQHRRKCASLLFTAASTDSVTDEGLKPCFWKSPDGLCRCLDGEFRTVKGKWEQRIQLKDLKVGQILIGEKIKNADRLNAKTGPKIWFDVGVGRIDSKGNWQMVSGMYRVAKSFAKPSVVKKKVQKLTNKPVELVVHRIFPENGYLEVKISEEESDKDLEKIQQKVSVSSLKEGEEVIGKVVDIRPYGCIVDVGANRNGLLHIQRIADLFDKYIDKEKGIEEVGLERGATIKVSVKSNQKKRLFLDFTEETKQLAKEEAIANEKKKEEEAEAREKAEAEAAAAAMAASFGFDEPAEEDSPSDIEDDKAAMWASYANDYADDYAEDDYYDEDADIEDSLGLGSY</sequence>
<comment type="caution">
    <text evidence="4">The sequence shown here is derived from an EMBL/GenBank/DDBJ whole genome shotgun (WGS) entry which is preliminary data.</text>
</comment>
<keyword evidence="5" id="KW-1185">Reference proteome</keyword>
<feature type="compositionally biased region" description="Acidic residues" evidence="1">
    <location>
        <begin position="329"/>
        <end position="341"/>
    </location>
</feature>